<dbReference type="Proteomes" id="UP001367508">
    <property type="component" value="Unassembled WGS sequence"/>
</dbReference>
<proteinExistence type="predicted"/>
<sequence length="120" mass="13017">MGDMNTLPPIITATTLRLSNTETSSITATTLRLSNTETSSLTPFCAIAPQLVPVSKIQIQITLETIYEEDEEEEDDDEIEQSSETPASSSPPLIFSIKAATCSFQITGSLLLFGHNYQCA</sequence>
<evidence type="ECO:0000313" key="2">
    <source>
        <dbReference type="EMBL" id="KAK7359449.1"/>
    </source>
</evidence>
<evidence type="ECO:0000256" key="1">
    <source>
        <dbReference type="SAM" id="MobiDB-lite"/>
    </source>
</evidence>
<evidence type="ECO:0000313" key="3">
    <source>
        <dbReference type="Proteomes" id="UP001367508"/>
    </source>
</evidence>
<dbReference type="AlphaFoldDB" id="A0AAN9R693"/>
<gene>
    <name evidence="2" type="ORF">VNO77_01409</name>
</gene>
<feature type="region of interest" description="Disordered" evidence="1">
    <location>
        <begin position="67"/>
        <end position="92"/>
    </location>
</feature>
<feature type="compositionally biased region" description="Polar residues" evidence="1">
    <location>
        <begin position="82"/>
        <end position="91"/>
    </location>
</feature>
<comment type="caution">
    <text evidence="2">The sequence shown here is derived from an EMBL/GenBank/DDBJ whole genome shotgun (WGS) entry which is preliminary data.</text>
</comment>
<dbReference type="EMBL" id="JAYMYQ010000001">
    <property type="protein sequence ID" value="KAK7359449.1"/>
    <property type="molecule type" value="Genomic_DNA"/>
</dbReference>
<protein>
    <submittedName>
        <fullName evidence="2">Uncharacterized protein</fullName>
    </submittedName>
</protein>
<accession>A0AAN9R693</accession>
<feature type="compositionally biased region" description="Acidic residues" evidence="1">
    <location>
        <begin position="67"/>
        <end position="81"/>
    </location>
</feature>
<organism evidence="2 3">
    <name type="scientific">Canavalia gladiata</name>
    <name type="common">Sword bean</name>
    <name type="synonym">Dolichos gladiatus</name>
    <dbReference type="NCBI Taxonomy" id="3824"/>
    <lineage>
        <taxon>Eukaryota</taxon>
        <taxon>Viridiplantae</taxon>
        <taxon>Streptophyta</taxon>
        <taxon>Embryophyta</taxon>
        <taxon>Tracheophyta</taxon>
        <taxon>Spermatophyta</taxon>
        <taxon>Magnoliopsida</taxon>
        <taxon>eudicotyledons</taxon>
        <taxon>Gunneridae</taxon>
        <taxon>Pentapetalae</taxon>
        <taxon>rosids</taxon>
        <taxon>fabids</taxon>
        <taxon>Fabales</taxon>
        <taxon>Fabaceae</taxon>
        <taxon>Papilionoideae</taxon>
        <taxon>50 kb inversion clade</taxon>
        <taxon>NPAAA clade</taxon>
        <taxon>indigoferoid/millettioid clade</taxon>
        <taxon>Phaseoleae</taxon>
        <taxon>Canavalia</taxon>
    </lineage>
</organism>
<name>A0AAN9R693_CANGL</name>
<keyword evidence="3" id="KW-1185">Reference proteome</keyword>
<reference evidence="2 3" key="1">
    <citation type="submission" date="2024-01" db="EMBL/GenBank/DDBJ databases">
        <title>The genomes of 5 underutilized Papilionoideae crops provide insights into root nodulation and disease resistanc.</title>
        <authorList>
            <person name="Jiang F."/>
        </authorList>
    </citation>
    <scope>NUCLEOTIDE SEQUENCE [LARGE SCALE GENOMIC DNA]</scope>
    <source>
        <strain evidence="2">LVBAO_FW01</strain>
        <tissue evidence="2">Leaves</tissue>
    </source>
</reference>